<dbReference type="AlphaFoldDB" id="A0A0D5C2P2"/>
<evidence type="ECO:0000313" key="1">
    <source>
        <dbReference type="EMBL" id="AJW70803.1"/>
    </source>
</evidence>
<keyword evidence="2" id="KW-1185">Reference proteome</keyword>
<dbReference type="GeneID" id="43685831"/>
<dbReference type="EMBL" id="CP011070">
    <property type="protein sequence ID" value="AJW70803.1"/>
    <property type="molecule type" value="Genomic_DNA"/>
</dbReference>
<dbReference type="HOGENOM" id="CLU_3112880_0_0_2"/>
<sequence length="50" mass="6072">MDELEFSNYDESQGGLEQRFEKLYPEYDYSVKASSKEKDQRKKKKMKIMD</sequence>
<dbReference type="STRING" id="1580092.NADRNF5_1113"/>
<dbReference type="RefSeq" id="WP_160289390.1">
    <property type="nucleotide sequence ID" value="NZ_CP011070.1"/>
</dbReference>
<name>A0A0D5C2P2_9ARCH</name>
<proteinExistence type="predicted"/>
<dbReference type="Proteomes" id="UP000032408">
    <property type="component" value="Chromosome"/>
</dbReference>
<organism evidence="1 2">
    <name type="scientific">Nitrosopumilus adriaticus</name>
    <dbReference type="NCBI Taxonomy" id="1580092"/>
    <lineage>
        <taxon>Archaea</taxon>
        <taxon>Nitrososphaerota</taxon>
        <taxon>Nitrososphaeria</taxon>
        <taxon>Nitrosopumilales</taxon>
        <taxon>Nitrosopumilaceae</taxon>
        <taxon>Nitrosopumilus</taxon>
    </lineage>
</organism>
<evidence type="ECO:0000313" key="2">
    <source>
        <dbReference type="Proteomes" id="UP000032408"/>
    </source>
</evidence>
<gene>
    <name evidence="1" type="ORF">NADRNF5_1113</name>
</gene>
<dbReference type="OrthoDB" id="3349at2157"/>
<dbReference type="KEGG" id="nin:NADRNF5_1113"/>
<accession>A0A0D5C2P2</accession>
<reference evidence="1 2" key="2">
    <citation type="journal article" date="2016" name="ISME J.">
        <title>Physiological and genomic characterization of two novel marine thaumarchaeal strains indicates niche differentiation.</title>
        <authorList>
            <person name="Bayer B."/>
            <person name="Vojvoda J."/>
            <person name="Offre P."/>
            <person name="Alves R.J."/>
            <person name="Elisabeth N.H."/>
            <person name="Garcia J.A."/>
            <person name="Volland J.M."/>
            <person name="Srivastava A."/>
            <person name="Schleper C."/>
            <person name="Herndl G.J."/>
        </authorList>
    </citation>
    <scope>NUCLEOTIDE SEQUENCE [LARGE SCALE GENOMIC DNA]</scope>
    <source>
        <strain evidence="1 2">NF5</strain>
    </source>
</reference>
<reference evidence="2" key="1">
    <citation type="submission" date="2015-03" db="EMBL/GenBank/DDBJ databases">
        <title>Characterization of two novel Thaumarchaeota isolated from the Northern Adriatic Sea.</title>
        <authorList>
            <person name="Bayer B."/>
            <person name="Vojvoda J."/>
            <person name="Offre P."/>
            <person name="Srivastava A."/>
            <person name="Elisabeth N."/>
            <person name="Garcia J.A.L."/>
            <person name="Schleper C."/>
            <person name="Herndl G.J."/>
        </authorList>
    </citation>
    <scope>NUCLEOTIDE SEQUENCE [LARGE SCALE GENOMIC DNA]</scope>
    <source>
        <strain evidence="2">NF5</strain>
    </source>
</reference>
<protein>
    <submittedName>
        <fullName evidence="1">Uncharacterized protein</fullName>
    </submittedName>
</protein>